<proteinExistence type="predicted"/>
<keyword evidence="2" id="KW-1185">Reference proteome</keyword>
<dbReference type="KEGG" id="bok:DM82_3041"/>
<dbReference type="AlphaFoldDB" id="A0AAI8FNF4"/>
<reference evidence="1 2" key="1">
    <citation type="submission" date="2014-06" db="EMBL/GenBank/DDBJ databases">
        <authorList>
            <person name="Bishop-Lilly K.A."/>
            <person name="Broomall S.M."/>
            <person name="Chain P.S."/>
            <person name="Chertkov O."/>
            <person name="Coyne S.R."/>
            <person name="Daligault H.E."/>
            <person name="Davenport K.W."/>
            <person name="Erkkila T."/>
            <person name="Frey K.G."/>
            <person name="Gibbons H.S."/>
            <person name="Gu W."/>
            <person name="Jaissle J."/>
            <person name="Johnson S.L."/>
            <person name="Koroleva G.I."/>
            <person name="Ladner J.T."/>
            <person name="Lo C.-C."/>
            <person name="Minogue T.D."/>
            <person name="Munk C."/>
            <person name="Palacios G.F."/>
            <person name="Redden C.L."/>
            <person name="Rosenzweig C.N."/>
            <person name="Scholz M.B."/>
            <person name="Teshima H."/>
            <person name="Xu Y."/>
        </authorList>
    </citation>
    <scope>NUCLEOTIDE SEQUENCE [LARGE SCALE GENOMIC DNA]</scope>
    <source>
        <strain evidence="1 2">EO147</strain>
    </source>
</reference>
<organism evidence="1 2">
    <name type="scientific">Burkholderia oklahomensis</name>
    <dbReference type="NCBI Taxonomy" id="342113"/>
    <lineage>
        <taxon>Bacteria</taxon>
        <taxon>Pseudomonadati</taxon>
        <taxon>Pseudomonadota</taxon>
        <taxon>Betaproteobacteria</taxon>
        <taxon>Burkholderiales</taxon>
        <taxon>Burkholderiaceae</taxon>
        <taxon>Burkholderia</taxon>
        <taxon>pseudomallei group</taxon>
    </lineage>
</organism>
<accession>A0AAI8FNF4</accession>
<evidence type="ECO:0000313" key="2">
    <source>
        <dbReference type="Proteomes" id="UP000029424"/>
    </source>
</evidence>
<dbReference type="InterPro" id="IPR021815">
    <property type="entry name" value="TsiV"/>
</dbReference>
<name>A0AAI8FNF4_9BURK</name>
<dbReference type="EMBL" id="CP008726">
    <property type="protein sequence ID" value="AIO67546.1"/>
    <property type="molecule type" value="Genomic_DNA"/>
</dbReference>
<dbReference type="Pfam" id="PF11876">
    <property type="entry name" value="TsiV"/>
    <property type="match status" value="1"/>
</dbReference>
<evidence type="ECO:0000313" key="1">
    <source>
        <dbReference type="EMBL" id="AIO67546.1"/>
    </source>
</evidence>
<dbReference type="Proteomes" id="UP000029424">
    <property type="component" value="Chromosome 1"/>
</dbReference>
<evidence type="ECO:0008006" key="3">
    <source>
        <dbReference type="Google" id="ProtNLM"/>
    </source>
</evidence>
<protein>
    <recommendedName>
        <fullName evidence="3">Bacteriophage gp31 protein</fullName>
    </recommendedName>
</protein>
<gene>
    <name evidence="1" type="ORF">DM82_3041</name>
</gene>
<sequence>MAMTQDELAAWANDPSRAGSLPYGLFEPNHQRKIVGAILAVRGVLYFRDGHTPQKREALIRCFERYDNALRTYQRALEQTQGREPSKGTPLRWLYQEGKQPTTIEKAPSFASLAKSTQSDDLFVVALSDAEEKEGAGAMEFTTFCLEDWQAALNRGLDVLSFSVPPAFLTLCPNVFQSLFAEAASDLDAVHGHGGYAVNLSLLRRDPNEASEYFLARRYGPGLDVGDPVRRGVRRLTNRIKTVDWLTAINAEMVLELGGRANLALPPDWFGQQTYGRDGLIVQAGTAPQTGIGGGKGQAPEPPPAYVLLNQALRPIVADAVGTLQNGTPSSTAPLLNTEVATEAWLRRFDVEPDSIYGYWEALHKTPKLSSRP</sequence>